<evidence type="ECO:0000313" key="1">
    <source>
        <dbReference type="EMBL" id="TKR95028.1"/>
    </source>
</evidence>
<proteinExistence type="predicted"/>
<reference evidence="1 2" key="2">
    <citation type="journal article" date="2019" name="G3 (Bethesda)">
        <title>Hybrid Assembly of the Genome of the Entomopathogenic Nematode Steinernema carpocapsae Identifies the X-Chromosome.</title>
        <authorList>
            <person name="Serra L."/>
            <person name="Macchietto M."/>
            <person name="Macias-Munoz A."/>
            <person name="McGill C.J."/>
            <person name="Rodriguez I.M."/>
            <person name="Rodriguez B."/>
            <person name="Murad R."/>
            <person name="Mortazavi A."/>
        </authorList>
    </citation>
    <scope>NUCLEOTIDE SEQUENCE [LARGE SCALE GENOMIC DNA]</scope>
    <source>
        <strain evidence="1 2">ALL</strain>
    </source>
</reference>
<protein>
    <submittedName>
        <fullName evidence="1">Uncharacterized protein</fullName>
    </submittedName>
</protein>
<dbReference type="AlphaFoldDB" id="A0A4U5PEZ7"/>
<sequence>MLRIISSGKGRCYRSEFCVGSEGLSESELHFIKHFDRNEIPNFILKAKEQPAPPFPLFHGSVSESLLVQSSGNRRLLMIVPKNVLP</sequence>
<keyword evidence="2" id="KW-1185">Reference proteome</keyword>
<accession>A0A4U5PEZ7</accession>
<name>A0A4U5PEZ7_STECR</name>
<reference evidence="1 2" key="1">
    <citation type="journal article" date="2015" name="Genome Biol.">
        <title>Comparative genomics of Steinernema reveals deeply conserved gene regulatory networks.</title>
        <authorList>
            <person name="Dillman A.R."/>
            <person name="Macchietto M."/>
            <person name="Porter C.F."/>
            <person name="Rogers A."/>
            <person name="Williams B."/>
            <person name="Antoshechkin I."/>
            <person name="Lee M.M."/>
            <person name="Goodwin Z."/>
            <person name="Lu X."/>
            <person name="Lewis E.E."/>
            <person name="Goodrich-Blair H."/>
            <person name="Stock S.P."/>
            <person name="Adams B.J."/>
            <person name="Sternberg P.W."/>
            <person name="Mortazavi A."/>
        </authorList>
    </citation>
    <scope>NUCLEOTIDE SEQUENCE [LARGE SCALE GENOMIC DNA]</scope>
    <source>
        <strain evidence="1 2">ALL</strain>
    </source>
</reference>
<evidence type="ECO:0000313" key="2">
    <source>
        <dbReference type="Proteomes" id="UP000298663"/>
    </source>
</evidence>
<dbReference type="Proteomes" id="UP000298663">
    <property type="component" value="Unassembled WGS sequence"/>
</dbReference>
<comment type="caution">
    <text evidence="1">The sequence shown here is derived from an EMBL/GenBank/DDBJ whole genome shotgun (WGS) entry which is preliminary data.</text>
</comment>
<gene>
    <name evidence="1" type="ORF">L596_009251</name>
</gene>
<dbReference type="EMBL" id="AZBU02000002">
    <property type="protein sequence ID" value="TKR95028.1"/>
    <property type="molecule type" value="Genomic_DNA"/>
</dbReference>
<organism evidence="1 2">
    <name type="scientific">Steinernema carpocapsae</name>
    <name type="common">Entomopathogenic nematode</name>
    <dbReference type="NCBI Taxonomy" id="34508"/>
    <lineage>
        <taxon>Eukaryota</taxon>
        <taxon>Metazoa</taxon>
        <taxon>Ecdysozoa</taxon>
        <taxon>Nematoda</taxon>
        <taxon>Chromadorea</taxon>
        <taxon>Rhabditida</taxon>
        <taxon>Tylenchina</taxon>
        <taxon>Panagrolaimomorpha</taxon>
        <taxon>Strongyloidoidea</taxon>
        <taxon>Steinernematidae</taxon>
        <taxon>Steinernema</taxon>
    </lineage>
</organism>